<dbReference type="STRING" id="1314781.A0A165BXT4"/>
<dbReference type="OrthoDB" id="3261578at2759"/>
<dbReference type="AlphaFoldDB" id="A0A165BXT4"/>
<dbReference type="EMBL" id="KV426391">
    <property type="protein sequence ID" value="KZV81444.1"/>
    <property type="molecule type" value="Genomic_DNA"/>
</dbReference>
<evidence type="ECO:0000313" key="2">
    <source>
        <dbReference type="EMBL" id="KZV81444.1"/>
    </source>
</evidence>
<evidence type="ECO:0000313" key="3">
    <source>
        <dbReference type="Proteomes" id="UP000077266"/>
    </source>
</evidence>
<accession>A0A165BXT4</accession>
<evidence type="ECO:0008006" key="4">
    <source>
        <dbReference type="Google" id="ProtNLM"/>
    </source>
</evidence>
<name>A0A165BXT4_EXIGL</name>
<proteinExistence type="predicted"/>
<evidence type="ECO:0000256" key="1">
    <source>
        <dbReference type="SAM" id="MobiDB-lite"/>
    </source>
</evidence>
<feature type="region of interest" description="Disordered" evidence="1">
    <location>
        <begin position="113"/>
        <end position="143"/>
    </location>
</feature>
<organism evidence="2 3">
    <name type="scientific">Exidia glandulosa HHB12029</name>
    <dbReference type="NCBI Taxonomy" id="1314781"/>
    <lineage>
        <taxon>Eukaryota</taxon>
        <taxon>Fungi</taxon>
        <taxon>Dikarya</taxon>
        <taxon>Basidiomycota</taxon>
        <taxon>Agaricomycotina</taxon>
        <taxon>Agaricomycetes</taxon>
        <taxon>Auriculariales</taxon>
        <taxon>Exidiaceae</taxon>
        <taxon>Exidia</taxon>
    </lineage>
</organism>
<dbReference type="Proteomes" id="UP000077266">
    <property type="component" value="Unassembled WGS sequence"/>
</dbReference>
<sequence>MSIPIKFIPRKQAGRPSDARVLAYETGTPIASPSRDPDGWFTTLATTKVRVFKVRDVDIALRFSLALPLEYARGTYVPFHLTVTCDDEQTIDLLCTPGAFAVLLDRRLHISEPSGRRADDDRGNGPDTVGMGRYWRPESDGEGPNTRVFEGEIVVGSQLLQSFTYPKLHLQYAVIVTVHADGITPLSKDPIFSVPVEVVYFPPRGVKPIAYAPKRGDESLQYIGNKPPILMVDL</sequence>
<reference evidence="2 3" key="1">
    <citation type="journal article" date="2016" name="Mol. Biol. Evol.">
        <title>Comparative Genomics of Early-Diverging Mushroom-Forming Fungi Provides Insights into the Origins of Lignocellulose Decay Capabilities.</title>
        <authorList>
            <person name="Nagy L.G."/>
            <person name="Riley R."/>
            <person name="Tritt A."/>
            <person name="Adam C."/>
            <person name="Daum C."/>
            <person name="Floudas D."/>
            <person name="Sun H."/>
            <person name="Yadav J.S."/>
            <person name="Pangilinan J."/>
            <person name="Larsson K.H."/>
            <person name="Matsuura K."/>
            <person name="Barry K."/>
            <person name="Labutti K."/>
            <person name="Kuo R."/>
            <person name="Ohm R.A."/>
            <person name="Bhattacharya S.S."/>
            <person name="Shirouzu T."/>
            <person name="Yoshinaga Y."/>
            <person name="Martin F.M."/>
            <person name="Grigoriev I.V."/>
            <person name="Hibbett D.S."/>
        </authorList>
    </citation>
    <scope>NUCLEOTIDE SEQUENCE [LARGE SCALE GENOMIC DNA]</scope>
    <source>
        <strain evidence="2 3">HHB12029</strain>
    </source>
</reference>
<gene>
    <name evidence="2" type="ORF">EXIGLDRAFT_731311</name>
</gene>
<feature type="compositionally biased region" description="Basic and acidic residues" evidence="1">
    <location>
        <begin position="113"/>
        <end position="124"/>
    </location>
</feature>
<protein>
    <recommendedName>
        <fullName evidence="4">Arrestin-like N-terminal domain-containing protein</fullName>
    </recommendedName>
</protein>
<keyword evidence="3" id="KW-1185">Reference proteome</keyword>
<dbReference type="InParanoid" id="A0A165BXT4"/>